<evidence type="ECO:0000313" key="3">
    <source>
        <dbReference type="EMBL" id="KAH7303319.1"/>
    </source>
</evidence>
<dbReference type="AlphaFoldDB" id="A0A8K0SAQ9"/>
<keyword evidence="1" id="KW-0472">Membrane</keyword>
<dbReference type="SUPFAM" id="SSF89372">
    <property type="entry name" value="Fucose-specific lectin"/>
    <property type="match status" value="2"/>
</dbReference>
<evidence type="ECO:0000259" key="2">
    <source>
        <dbReference type="Pfam" id="PF26607"/>
    </source>
</evidence>
<dbReference type="Gene3D" id="2.120.10.70">
    <property type="entry name" value="Fucose-specific lectin"/>
    <property type="match status" value="2"/>
</dbReference>
<feature type="domain" description="PLL-like beta propeller" evidence="2">
    <location>
        <begin position="366"/>
        <end position="458"/>
    </location>
</feature>
<protein>
    <recommendedName>
        <fullName evidence="2">PLL-like beta propeller domain-containing protein</fullName>
    </recommendedName>
</protein>
<feature type="transmembrane region" description="Helical" evidence="1">
    <location>
        <begin position="50"/>
        <end position="72"/>
    </location>
</feature>
<dbReference type="OrthoDB" id="406838at2759"/>
<keyword evidence="1" id="KW-1133">Transmembrane helix</keyword>
<dbReference type="Pfam" id="PF26607">
    <property type="entry name" value="DUF8189"/>
    <property type="match status" value="2"/>
</dbReference>
<feature type="transmembrane region" description="Helical" evidence="1">
    <location>
        <begin position="212"/>
        <end position="235"/>
    </location>
</feature>
<dbReference type="PANTHER" id="PTHR37577:SF1">
    <property type="entry name" value="INTEGRAL MEMBRANE PROTEIN"/>
    <property type="match status" value="1"/>
</dbReference>
<dbReference type="CDD" id="cd22954">
    <property type="entry name" value="PLL_lectin"/>
    <property type="match status" value="1"/>
</dbReference>
<dbReference type="EMBL" id="JAGPNK010000036">
    <property type="protein sequence ID" value="KAH7303319.1"/>
    <property type="molecule type" value="Genomic_DNA"/>
</dbReference>
<keyword evidence="1" id="KW-0812">Transmembrane</keyword>
<dbReference type="InterPro" id="IPR053018">
    <property type="entry name" value="Elsinochrome_Biosynth-Asso"/>
</dbReference>
<name>A0A8K0SAQ9_9HYPO</name>
<evidence type="ECO:0000256" key="1">
    <source>
        <dbReference type="SAM" id="Phobius"/>
    </source>
</evidence>
<comment type="caution">
    <text evidence="3">The sequence shown here is derived from an EMBL/GenBank/DDBJ whole genome shotgun (WGS) entry which is preliminary data.</text>
</comment>
<dbReference type="Proteomes" id="UP000813444">
    <property type="component" value="Unassembled WGS sequence"/>
</dbReference>
<organism evidence="3 4">
    <name type="scientific">Stachybotrys elegans</name>
    <dbReference type="NCBI Taxonomy" id="80388"/>
    <lineage>
        <taxon>Eukaryota</taxon>
        <taxon>Fungi</taxon>
        <taxon>Dikarya</taxon>
        <taxon>Ascomycota</taxon>
        <taxon>Pezizomycotina</taxon>
        <taxon>Sordariomycetes</taxon>
        <taxon>Hypocreomycetidae</taxon>
        <taxon>Hypocreales</taxon>
        <taxon>Stachybotryaceae</taxon>
        <taxon>Stachybotrys</taxon>
    </lineage>
</organism>
<reference evidence="3" key="1">
    <citation type="journal article" date="2021" name="Nat. Commun.">
        <title>Genetic determinants of endophytism in the Arabidopsis root mycobiome.</title>
        <authorList>
            <person name="Mesny F."/>
            <person name="Miyauchi S."/>
            <person name="Thiergart T."/>
            <person name="Pickel B."/>
            <person name="Atanasova L."/>
            <person name="Karlsson M."/>
            <person name="Huettel B."/>
            <person name="Barry K.W."/>
            <person name="Haridas S."/>
            <person name="Chen C."/>
            <person name="Bauer D."/>
            <person name="Andreopoulos W."/>
            <person name="Pangilinan J."/>
            <person name="LaButti K."/>
            <person name="Riley R."/>
            <person name="Lipzen A."/>
            <person name="Clum A."/>
            <person name="Drula E."/>
            <person name="Henrissat B."/>
            <person name="Kohler A."/>
            <person name="Grigoriev I.V."/>
            <person name="Martin F.M."/>
            <person name="Hacquard S."/>
        </authorList>
    </citation>
    <scope>NUCLEOTIDE SEQUENCE</scope>
    <source>
        <strain evidence="3">MPI-CAGE-CH-0235</strain>
    </source>
</reference>
<feature type="domain" description="PLL-like beta propeller" evidence="2">
    <location>
        <begin position="468"/>
        <end position="697"/>
    </location>
</feature>
<dbReference type="PANTHER" id="PTHR37577">
    <property type="entry name" value="INTEGRAL MEMBRANE PROTEIN"/>
    <property type="match status" value="1"/>
</dbReference>
<feature type="transmembrane region" description="Helical" evidence="1">
    <location>
        <begin position="273"/>
        <end position="300"/>
    </location>
</feature>
<accession>A0A8K0SAQ9</accession>
<keyword evidence="4" id="KW-1185">Reference proteome</keyword>
<sequence length="700" mass="77482">MANNTSRVCAAPTQPIPPDYYPFSGDPFIINYLYGEGNLSCSALADPDQAGLGVVFSCVIVAVGTTILSWTAHGLRRKLSNRPSRCARIWERVVERAILSLADQQLITGLALLISAHINRHRNELYMEDVDDYQDAHFVLVIYLSCLSVSSFFAGVNTLRRVSKHPAMTLIRGILAAAFVILLLYTVGRSYHAFEPAMYLLLNRPKADDNYILSWPMIALRQGLSAAAIGFLFLVSSLHAVDDEFKARVEEFPLTKAALKWLPDSRRAWLRKIVGWIIGAPSVAILQGIYTLALMVLVLAQRFRPPPPVSDTAAEAGIREWCGLDNDGENEWVFGQTVAVVMLLLPLLSIAETLLDELKAVVPHGSPAMVLRPSGRLDILVRGSNHTCLHRFRDSKDQAWSEWNSLPGRVMGDICAIRSECESNVIDMFARGPDGKCWHRHSGNVVWSRWESLGGPLIEPERHKICALRSKDRVDLFVCSTTQACWHTWHDNTSWVEWKCLGPRREGVSYVDAVFSDTGRLHLFGCGTSGKIYHKALDWGSNLPHRRAWSCLGGECLGKPMVVSLGAGRVDVFARLRSNRAAVHRATLVEDDKPQRQASWESLGELPAGDITLVRSQVGVELFLQGAHNSVYQKTWKIGESSPSGWHSLGGVASSQPSAVACDTELALAVRGTDNAIWIKKWNGSKSEWLSWESLGTNTA</sequence>
<proteinExistence type="predicted"/>
<evidence type="ECO:0000313" key="4">
    <source>
        <dbReference type="Proteomes" id="UP000813444"/>
    </source>
</evidence>
<dbReference type="InterPro" id="IPR058502">
    <property type="entry name" value="PLL-like_beta-prop"/>
</dbReference>
<gene>
    <name evidence="3" type="ORF">B0I35DRAFT_446964</name>
</gene>
<feature type="transmembrane region" description="Helical" evidence="1">
    <location>
        <begin position="138"/>
        <end position="159"/>
    </location>
</feature>
<feature type="transmembrane region" description="Helical" evidence="1">
    <location>
        <begin position="171"/>
        <end position="192"/>
    </location>
</feature>